<dbReference type="PANTHER" id="PTHR13847:SF289">
    <property type="entry name" value="GLYCINE OXIDASE"/>
    <property type="match status" value="1"/>
</dbReference>
<dbReference type="Gene3D" id="3.30.9.10">
    <property type="entry name" value="D-Amino Acid Oxidase, subunit A, domain 2"/>
    <property type="match status" value="1"/>
</dbReference>
<keyword evidence="1 3" id="KW-0560">Oxidoreductase</keyword>
<evidence type="ECO:0000259" key="2">
    <source>
        <dbReference type="Pfam" id="PF01266"/>
    </source>
</evidence>
<protein>
    <submittedName>
        <fullName evidence="3">NAD(P)/FAD-dependent oxidoreductase</fullName>
        <ecNumber evidence="3">1.-.-.-</ecNumber>
    </submittedName>
</protein>
<evidence type="ECO:0000256" key="1">
    <source>
        <dbReference type="ARBA" id="ARBA00023002"/>
    </source>
</evidence>
<dbReference type="EC" id="1.-.-.-" evidence="3"/>
<sequence length="389" mass="40418">MANADSRAKAAGQPAVDVLVVGGGVMGLWTALFAGRRGLSVCLVERARIGAGASGGLLGALMPHLPDHWNAKKAFQFDALVSLEREIAVLEAETGLSAGYRRCGRLMPLPRPHHRDIALGHARDAEAVWGPFSFEVLDAAPVAGWPAAAAMENGLVRDRLSARLSPRGLAAALAAGLARLPNVSVREGTALVRFDPAAGVAHFADGGRLAFGDCVLAAGVASFDLVSALGPPPKRPVGMAVKGQAALLRADIDPALPVLFSDGLYIVPHDGGFAAVGSTSENRFDDPFATDAQLDDLIARARAMAPLLGDAPVAERWAGLRPKAIGRDPMVGRHPDHARIHLMTGGFKVSFGLAHALARAVVNGLEGGTPADVPPSFRVEAHLLEADRG</sequence>
<accession>A0ABV7DL13</accession>
<dbReference type="Pfam" id="PF01266">
    <property type="entry name" value="DAO"/>
    <property type="match status" value="1"/>
</dbReference>
<dbReference type="GO" id="GO:0016491">
    <property type="term" value="F:oxidoreductase activity"/>
    <property type="evidence" value="ECO:0007669"/>
    <property type="project" value="UniProtKB-KW"/>
</dbReference>
<dbReference type="PANTHER" id="PTHR13847">
    <property type="entry name" value="SARCOSINE DEHYDROGENASE-RELATED"/>
    <property type="match status" value="1"/>
</dbReference>
<gene>
    <name evidence="3" type="ORF">ACFOHH_19795</name>
</gene>
<dbReference type="RefSeq" id="WP_257316714.1">
    <property type="nucleotide sequence ID" value="NZ_JANFDG010000022.1"/>
</dbReference>
<dbReference type="InterPro" id="IPR036188">
    <property type="entry name" value="FAD/NAD-bd_sf"/>
</dbReference>
<dbReference type="SUPFAM" id="SSF54373">
    <property type="entry name" value="FAD-linked reductases, C-terminal domain"/>
    <property type="match status" value="1"/>
</dbReference>
<dbReference type="EMBL" id="JBHRSP010000034">
    <property type="protein sequence ID" value="MFC3075362.1"/>
    <property type="molecule type" value="Genomic_DNA"/>
</dbReference>
<comment type="caution">
    <text evidence="3">The sequence shown here is derived from an EMBL/GenBank/DDBJ whole genome shotgun (WGS) entry which is preliminary data.</text>
</comment>
<dbReference type="Gene3D" id="3.50.50.60">
    <property type="entry name" value="FAD/NAD(P)-binding domain"/>
    <property type="match status" value="1"/>
</dbReference>
<dbReference type="SUPFAM" id="SSF51971">
    <property type="entry name" value="Nucleotide-binding domain"/>
    <property type="match status" value="1"/>
</dbReference>
<evidence type="ECO:0000313" key="3">
    <source>
        <dbReference type="EMBL" id="MFC3075362.1"/>
    </source>
</evidence>
<evidence type="ECO:0000313" key="4">
    <source>
        <dbReference type="Proteomes" id="UP001595377"/>
    </source>
</evidence>
<dbReference type="InterPro" id="IPR006076">
    <property type="entry name" value="FAD-dep_OxRdtase"/>
</dbReference>
<organism evidence="3 4">
    <name type="scientific">Shinella pollutisoli</name>
    <dbReference type="NCBI Taxonomy" id="2250594"/>
    <lineage>
        <taxon>Bacteria</taxon>
        <taxon>Pseudomonadati</taxon>
        <taxon>Pseudomonadota</taxon>
        <taxon>Alphaproteobacteria</taxon>
        <taxon>Hyphomicrobiales</taxon>
        <taxon>Rhizobiaceae</taxon>
        <taxon>Shinella</taxon>
    </lineage>
</organism>
<feature type="domain" description="FAD dependent oxidoreductase" evidence="2">
    <location>
        <begin position="17"/>
        <end position="359"/>
    </location>
</feature>
<proteinExistence type="predicted"/>
<dbReference type="Proteomes" id="UP001595377">
    <property type="component" value="Unassembled WGS sequence"/>
</dbReference>
<keyword evidence="4" id="KW-1185">Reference proteome</keyword>
<reference evidence="4" key="1">
    <citation type="journal article" date="2019" name="Int. J. Syst. Evol. Microbiol.">
        <title>The Global Catalogue of Microorganisms (GCM) 10K type strain sequencing project: providing services to taxonomists for standard genome sequencing and annotation.</title>
        <authorList>
            <consortium name="The Broad Institute Genomics Platform"/>
            <consortium name="The Broad Institute Genome Sequencing Center for Infectious Disease"/>
            <person name="Wu L."/>
            <person name="Ma J."/>
        </authorList>
    </citation>
    <scope>NUCLEOTIDE SEQUENCE [LARGE SCALE GENOMIC DNA]</scope>
    <source>
        <strain evidence="4">KCTC 52677</strain>
    </source>
</reference>
<name>A0ABV7DL13_9HYPH</name>